<gene>
    <name evidence="1" type="ORF">FSO04_45320</name>
</gene>
<dbReference type="RefSeq" id="WP_154567938.1">
    <property type="nucleotide sequence ID" value="NZ_VOSW01000230.1"/>
</dbReference>
<evidence type="ECO:0000313" key="1">
    <source>
        <dbReference type="EMBL" id="KAE8753415.1"/>
    </source>
</evidence>
<proteinExistence type="predicted"/>
<name>A0A6N6VXZ4_9BURK</name>
<sequence length="113" mass="12310">MNFSKMKVATPRLDRSIANRALALRNLNKRDEIPIEVDRLTAETKAKLVTLFTLPGATSAKTALLDQVKQQSEQALPFIDKAKDRASPVTRMRPTAAALRLPAAAEEVVGPCA</sequence>
<dbReference type="Proteomes" id="UP000463700">
    <property type="component" value="Unassembled WGS sequence"/>
</dbReference>
<protein>
    <submittedName>
        <fullName evidence="1">Uncharacterized protein</fullName>
    </submittedName>
</protein>
<comment type="caution">
    <text evidence="1">The sequence shown here is derived from an EMBL/GenBank/DDBJ whole genome shotgun (WGS) entry which is preliminary data.</text>
</comment>
<reference evidence="1 2" key="1">
    <citation type="journal article" date="2020" name="Int. J. Syst. Evol. Microbiol.">
        <title>Paraburkholderia madseniana sp. nov., a phenolic acid-degrading bacterium isolated from acidic forest soil.</title>
        <authorList>
            <person name="Wilhelm R.C."/>
            <person name="Murphy S.J.L."/>
            <person name="Feriancek N.M."/>
            <person name="Karasz D.C."/>
            <person name="DeRito C.M."/>
            <person name="Newman J.D."/>
            <person name="Buckley D.H."/>
        </authorList>
    </citation>
    <scope>NUCLEOTIDE SEQUENCE [LARGE SCALE GENOMIC DNA]</scope>
    <source>
        <strain evidence="1 2">RP11</strain>
    </source>
</reference>
<accession>A0A6N6VXZ4</accession>
<dbReference type="EMBL" id="VOSW01000230">
    <property type="protein sequence ID" value="KAE8753415.1"/>
    <property type="molecule type" value="Genomic_DNA"/>
</dbReference>
<evidence type="ECO:0000313" key="2">
    <source>
        <dbReference type="Proteomes" id="UP000463700"/>
    </source>
</evidence>
<dbReference type="AlphaFoldDB" id="A0A6N6VXZ4"/>
<organism evidence="1 2">
    <name type="scientific">Paraburkholderia madseniana</name>
    <dbReference type="NCBI Taxonomy" id="2599607"/>
    <lineage>
        <taxon>Bacteria</taxon>
        <taxon>Pseudomonadati</taxon>
        <taxon>Pseudomonadota</taxon>
        <taxon>Betaproteobacteria</taxon>
        <taxon>Burkholderiales</taxon>
        <taxon>Burkholderiaceae</taxon>
        <taxon>Paraburkholderia</taxon>
    </lineage>
</organism>